<reference evidence="2 3" key="1">
    <citation type="journal article" date="2019" name="Sci. Data">
        <title>Hybrid genome assembly and annotation of Danionella translucida.</title>
        <authorList>
            <person name="Kadobianskyi M."/>
            <person name="Schulze L."/>
            <person name="Schuelke M."/>
            <person name="Judkewitz B."/>
        </authorList>
    </citation>
    <scope>NUCLEOTIDE SEQUENCE [LARGE SCALE GENOMIC DNA]</scope>
    <source>
        <strain evidence="2 3">Bolton</strain>
    </source>
</reference>
<dbReference type="PANTHER" id="PTHR14555">
    <property type="entry name" value="MYELIN-ASSOCIATED OLIGODENDROCYTIC BASIC PROTEIN MOBP -RELATED"/>
    <property type="match status" value="1"/>
</dbReference>
<keyword evidence="3" id="KW-1185">Reference proteome</keyword>
<proteinExistence type="predicted"/>
<sequence>MARILKIGTLEWFHENERCRFKGFGSSKVMNSLFRRLKSDRACSQTDFRAGSLYSPDNDESEGATSHHFNLMRKSRRLLSVDPLDFNLGTENTAATLPTLLQNSDTKEQVTLSSDSVNEEDWPRSCQQILENGTLGVEMRDMLQISQRSLYKPTGSTSYHLHRELFYSQDNSEDDDESETNIVYSPSLHREPSPDEVPPQIFELNRRMSAIETILSRLEQKITLPMIGGSVEEVEPNEDDLSPADLEELELRKKLDELTERISDKGLSSEEEDTMHSPENSPMKESIYQGSPLRRASTPSGDFRHEWPVEAKWKSNMMAYKSLGKQKRVSSFDFSSTTSSELLQLEGKVAMAAASVQSTQSGDSPTRMLPESPIRGRKDAKSLQKLMTM</sequence>
<dbReference type="OrthoDB" id="10072397at2759"/>
<feature type="region of interest" description="Disordered" evidence="1">
    <location>
        <begin position="355"/>
        <end position="389"/>
    </location>
</feature>
<dbReference type="GO" id="GO:0030864">
    <property type="term" value="C:cortical actin cytoskeleton"/>
    <property type="evidence" value="ECO:0007669"/>
    <property type="project" value="TreeGrafter"/>
</dbReference>
<organism evidence="2 3">
    <name type="scientific">Danionella cerebrum</name>
    <dbReference type="NCBI Taxonomy" id="2873325"/>
    <lineage>
        <taxon>Eukaryota</taxon>
        <taxon>Metazoa</taxon>
        <taxon>Chordata</taxon>
        <taxon>Craniata</taxon>
        <taxon>Vertebrata</taxon>
        <taxon>Euteleostomi</taxon>
        <taxon>Actinopterygii</taxon>
        <taxon>Neopterygii</taxon>
        <taxon>Teleostei</taxon>
        <taxon>Ostariophysi</taxon>
        <taxon>Cypriniformes</taxon>
        <taxon>Danionidae</taxon>
        <taxon>Danioninae</taxon>
        <taxon>Danionella</taxon>
    </lineage>
</organism>
<dbReference type="GO" id="GO:0017022">
    <property type="term" value="F:myosin binding"/>
    <property type="evidence" value="ECO:0007669"/>
    <property type="project" value="TreeGrafter"/>
</dbReference>
<evidence type="ECO:0000313" key="3">
    <source>
        <dbReference type="Proteomes" id="UP000316079"/>
    </source>
</evidence>
<accession>A0A553RKP3</accession>
<dbReference type="EMBL" id="SRMA01023889">
    <property type="protein sequence ID" value="TRZ02751.1"/>
    <property type="molecule type" value="Genomic_DNA"/>
</dbReference>
<feature type="region of interest" description="Disordered" evidence="1">
    <location>
        <begin position="260"/>
        <end position="301"/>
    </location>
</feature>
<protein>
    <submittedName>
        <fullName evidence="2">Uncharacterized protein</fullName>
    </submittedName>
</protein>
<dbReference type="GO" id="GO:0003779">
    <property type="term" value="F:actin binding"/>
    <property type="evidence" value="ECO:0007669"/>
    <property type="project" value="TreeGrafter"/>
</dbReference>
<evidence type="ECO:0000313" key="2">
    <source>
        <dbReference type="EMBL" id="TRZ02751.1"/>
    </source>
</evidence>
<evidence type="ECO:0000256" key="1">
    <source>
        <dbReference type="SAM" id="MobiDB-lite"/>
    </source>
</evidence>
<dbReference type="AlphaFoldDB" id="A0A553RKP3"/>
<name>A0A553RKP3_9TELE</name>
<dbReference type="PANTHER" id="PTHR14555:SF1">
    <property type="entry name" value="MELANOPHILIN"/>
    <property type="match status" value="1"/>
</dbReference>
<dbReference type="InterPro" id="IPR051745">
    <property type="entry name" value="Intracell_Transport_Effector"/>
</dbReference>
<dbReference type="Proteomes" id="UP000316079">
    <property type="component" value="Unassembled WGS sequence"/>
</dbReference>
<feature type="compositionally biased region" description="Polar residues" evidence="1">
    <location>
        <begin position="355"/>
        <end position="364"/>
    </location>
</feature>
<comment type="caution">
    <text evidence="2">The sequence shown here is derived from an EMBL/GenBank/DDBJ whole genome shotgun (WGS) entry which is preliminary data.</text>
</comment>
<gene>
    <name evidence="2" type="ORF">DNTS_005430</name>
</gene>